<reference evidence="3" key="1">
    <citation type="submission" date="2020-02" db="EMBL/GenBank/DDBJ databases">
        <authorList>
            <person name="Meier V. D."/>
        </authorList>
    </citation>
    <scope>NUCLEOTIDE SEQUENCE</scope>
    <source>
        <strain evidence="3">AVDCRST_MAG78</strain>
    </source>
</reference>
<dbReference type="PANTHER" id="PTHR30221:SF1">
    <property type="entry name" value="SMALL-CONDUCTANCE MECHANOSENSITIVE CHANNEL"/>
    <property type="match status" value="1"/>
</dbReference>
<feature type="transmembrane region" description="Helical" evidence="2">
    <location>
        <begin position="92"/>
        <end position="111"/>
    </location>
</feature>
<name>A0A6J4QQI2_9ACTN</name>
<dbReference type="Gene3D" id="1.10.287.1260">
    <property type="match status" value="1"/>
</dbReference>
<evidence type="ECO:0000256" key="1">
    <source>
        <dbReference type="SAM" id="MobiDB-lite"/>
    </source>
</evidence>
<dbReference type="PANTHER" id="PTHR30221">
    <property type="entry name" value="SMALL-CONDUCTANCE MECHANOSENSITIVE CHANNEL"/>
    <property type="match status" value="1"/>
</dbReference>
<dbReference type="InterPro" id="IPR045275">
    <property type="entry name" value="MscS_archaea/bacteria_type"/>
</dbReference>
<organism evidence="3">
    <name type="scientific">uncultured Rubrobacteraceae bacterium</name>
    <dbReference type="NCBI Taxonomy" id="349277"/>
    <lineage>
        <taxon>Bacteria</taxon>
        <taxon>Bacillati</taxon>
        <taxon>Actinomycetota</taxon>
        <taxon>Rubrobacteria</taxon>
        <taxon>Rubrobacterales</taxon>
        <taxon>Rubrobacteraceae</taxon>
        <taxon>environmental samples</taxon>
    </lineage>
</organism>
<dbReference type="GO" id="GO:0008381">
    <property type="term" value="F:mechanosensitive monoatomic ion channel activity"/>
    <property type="evidence" value="ECO:0007669"/>
    <property type="project" value="InterPro"/>
</dbReference>
<feature type="compositionally biased region" description="Basic and acidic residues" evidence="1">
    <location>
        <begin position="235"/>
        <end position="244"/>
    </location>
</feature>
<evidence type="ECO:0008006" key="4">
    <source>
        <dbReference type="Google" id="ProtNLM"/>
    </source>
</evidence>
<gene>
    <name evidence="3" type="ORF">AVDCRST_MAG78-3252</name>
</gene>
<protein>
    <recommendedName>
        <fullName evidence="4">CmpX</fullName>
    </recommendedName>
</protein>
<feature type="transmembrane region" description="Helical" evidence="2">
    <location>
        <begin position="188"/>
        <end position="208"/>
    </location>
</feature>
<feature type="transmembrane region" description="Helical" evidence="2">
    <location>
        <begin position="26"/>
        <end position="47"/>
    </location>
</feature>
<feature type="transmembrane region" description="Helical" evidence="2">
    <location>
        <begin position="123"/>
        <end position="145"/>
    </location>
</feature>
<feature type="transmembrane region" description="Helical" evidence="2">
    <location>
        <begin position="157"/>
        <end position="182"/>
    </location>
</feature>
<sequence length="244" mass="25761">MFLALLQGQQAQDTFVQPLQNALSTFLSFLPQLVGAILILIIGYIVAKVLQAIVGRVLQGIGFEGWMERGGIKQFFDRAQTNQTPTSIIGKLVFWFVFIIAITMAADALGIPQVSAVLGQLIAYIPSIIAAILILILAALLANFVSGIVRGATGSGLLASVAQYAIIVYAVFAAITELGIAVQLTAPTFLILLGAVALAAAIAFGIGGREVAQDILQKAYNRSNEVTNRPSASGDDDRTFTPGR</sequence>
<dbReference type="EMBL" id="CADCVB010000219">
    <property type="protein sequence ID" value="CAA9450463.1"/>
    <property type="molecule type" value="Genomic_DNA"/>
</dbReference>
<keyword evidence="2" id="KW-0472">Membrane</keyword>
<evidence type="ECO:0000256" key="2">
    <source>
        <dbReference type="SAM" id="Phobius"/>
    </source>
</evidence>
<keyword evidence="2" id="KW-0812">Transmembrane</keyword>
<dbReference type="InterPro" id="IPR008910">
    <property type="entry name" value="MSC_TM_helix"/>
</dbReference>
<feature type="region of interest" description="Disordered" evidence="1">
    <location>
        <begin position="225"/>
        <end position="244"/>
    </location>
</feature>
<proteinExistence type="predicted"/>
<dbReference type="Pfam" id="PF05552">
    <property type="entry name" value="MS_channel_1st_1"/>
    <property type="match status" value="2"/>
</dbReference>
<evidence type="ECO:0000313" key="3">
    <source>
        <dbReference type="EMBL" id="CAA9450463.1"/>
    </source>
</evidence>
<accession>A0A6J4QQI2</accession>
<dbReference type="AlphaFoldDB" id="A0A6J4QQI2"/>
<keyword evidence="2" id="KW-1133">Transmembrane helix</keyword>